<dbReference type="PANTHER" id="PTHR33217:SF8">
    <property type="entry name" value="MUTATOR FAMILY TRANSPOSASE"/>
    <property type="match status" value="1"/>
</dbReference>
<keyword evidence="5 6" id="KW-0233">DNA recombination</keyword>
<evidence type="ECO:0000256" key="4">
    <source>
        <dbReference type="ARBA" id="ARBA00023125"/>
    </source>
</evidence>
<dbReference type="InterPro" id="IPR001207">
    <property type="entry name" value="Transposase_mutator"/>
</dbReference>
<evidence type="ECO:0000256" key="2">
    <source>
        <dbReference type="ARBA" id="ARBA00010961"/>
    </source>
</evidence>
<keyword evidence="4 6" id="KW-0238">DNA-binding</keyword>
<sequence>QSCIIHQIRNSTKYISYKDRKEFCNDLKNVYRAPTEEVALTELDNLEEKWGSKYEISIRSWRDNWDKLSAMFKYPEEVRKLIYTNNSMESYNRQLRKVTKSKSIFPTDESLLKMLYLATMDITKKWTMRTKNWAQILGQLSIYFEGRI</sequence>
<dbReference type="RefSeq" id="WP_143824755.1">
    <property type="nucleotide sequence ID" value="NZ_NIQC01000094.1"/>
</dbReference>
<keyword evidence="6" id="KW-0814">Transposable element</keyword>
<feature type="non-terminal residue" evidence="7">
    <location>
        <position position="1"/>
    </location>
</feature>
<comment type="function">
    <text evidence="1 6">Required for the transposition of the insertion element.</text>
</comment>
<evidence type="ECO:0000313" key="8">
    <source>
        <dbReference type="Proteomes" id="UP000214588"/>
    </source>
</evidence>
<dbReference type="Proteomes" id="UP000214588">
    <property type="component" value="Unassembled WGS sequence"/>
</dbReference>
<dbReference type="Pfam" id="PF00872">
    <property type="entry name" value="Transposase_mut"/>
    <property type="match status" value="1"/>
</dbReference>
<accession>A0A226BV14</accession>
<keyword evidence="3 6" id="KW-0815">Transposition</keyword>
<comment type="caution">
    <text evidence="7">The sequence shown here is derived from an EMBL/GenBank/DDBJ whole genome shotgun (WGS) entry which is preliminary data.</text>
</comment>
<evidence type="ECO:0000313" key="7">
    <source>
        <dbReference type="EMBL" id="OWZ82612.1"/>
    </source>
</evidence>
<gene>
    <name evidence="7" type="ORF">CDO51_13240</name>
</gene>
<dbReference type="AlphaFoldDB" id="A0A226BV14"/>
<organism evidence="7 8">
    <name type="scientific">Natranaerobius trueperi</name>
    <dbReference type="NCBI Taxonomy" id="759412"/>
    <lineage>
        <taxon>Bacteria</taxon>
        <taxon>Bacillati</taxon>
        <taxon>Bacillota</taxon>
        <taxon>Clostridia</taxon>
        <taxon>Natranaerobiales</taxon>
        <taxon>Natranaerobiaceae</taxon>
        <taxon>Natranaerobius</taxon>
    </lineage>
</organism>
<comment type="similarity">
    <text evidence="2 6">Belongs to the transposase mutator family.</text>
</comment>
<evidence type="ECO:0000256" key="1">
    <source>
        <dbReference type="ARBA" id="ARBA00002190"/>
    </source>
</evidence>
<name>A0A226BV14_9FIRM</name>
<evidence type="ECO:0000256" key="6">
    <source>
        <dbReference type="RuleBase" id="RU365089"/>
    </source>
</evidence>
<dbReference type="GO" id="GO:0006313">
    <property type="term" value="P:DNA transposition"/>
    <property type="evidence" value="ECO:0007669"/>
    <property type="project" value="UniProtKB-UniRule"/>
</dbReference>
<evidence type="ECO:0000256" key="5">
    <source>
        <dbReference type="ARBA" id="ARBA00023172"/>
    </source>
</evidence>
<dbReference type="EMBL" id="NIQC01000094">
    <property type="protein sequence ID" value="OWZ82612.1"/>
    <property type="molecule type" value="Genomic_DNA"/>
</dbReference>
<reference evidence="7 8" key="1">
    <citation type="submission" date="2017-06" db="EMBL/GenBank/DDBJ databases">
        <title>Draft Genome Sequence of Natranaerobius trueperi halophilic, alkalithermophilic bacteria from soda lakes.</title>
        <authorList>
            <person name="Zhao B."/>
        </authorList>
    </citation>
    <scope>NUCLEOTIDE SEQUENCE [LARGE SCALE GENOMIC DNA]</scope>
    <source>
        <strain evidence="7 8">DSM 18760</strain>
    </source>
</reference>
<dbReference type="PANTHER" id="PTHR33217">
    <property type="entry name" value="TRANSPOSASE FOR INSERTION SEQUENCE ELEMENT IS1081"/>
    <property type="match status" value="1"/>
</dbReference>
<proteinExistence type="inferred from homology"/>
<dbReference type="GO" id="GO:0003677">
    <property type="term" value="F:DNA binding"/>
    <property type="evidence" value="ECO:0007669"/>
    <property type="project" value="UniProtKB-UniRule"/>
</dbReference>
<evidence type="ECO:0000256" key="3">
    <source>
        <dbReference type="ARBA" id="ARBA00022578"/>
    </source>
</evidence>
<protein>
    <recommendedName>
        <fullName evidence="6">Mutator family transposase</fullName>
    </recommendedName>
</protein>
<dbReference type="GO" id="GO:0004803">
    <property type="term" value="F:transposase activity"/>
    <property type="evidence" value="ECO:0007669"/>
    <property type="project" value="UniProtKB-UniRule"/>
</dbReference>
<keyword evidence="8" id="KW-1185">Reference proteome</keyword>